<evidence type="ECO:0000256" key="5">
    <source>
        <dbReference type="ARBA" id="ARBA00022547"/>
    </source>
</evidence>
<evidence type="ECO:0000256" key="2">
    <source>
        <dbReference type="ARBA" id="ARBA00005513"/>
    </source>
</evidence>
<organism evidence="19 20">
    <name type="scientific">Aquamicrobium lusatiense</name>
    <dbReference type="NCBI Taxonomy" id="89772"/>
    <lineage>
        <taxon>Bacteria</taxon>
        <taxon>Pseudomonadati</taxon>
        <taxon>Pseudomonadota</taxon>
        <taxon>Alphaproteobacteria</taxon>
        <taxon>Hyphomicrobiales</taxon>
        <taxon>Phyllobacteriaceae</taxon>
        <taxon>Aquamicrobium</taxon>
    </lineage>
</organism>
<keyword evidence="7 16" id="KW-0375">Hydrogen ion transport</keyword>
<comment type="function">
    <text evidence="13">Component of the F(0) channel, it forms part of the peripheral stalk, linking F(1) to F(0). The b'-subunit is a diverged and duplicated form of b found in plants and photosynthetic bacteria.</text>
</comment>
<keyword evidence="5 16" id="KW-0138">CF(0)</keyword>
<proteinExistence type="inferred from homology"/>
<keyword evidence="10 16" id="KW-0472">Membrane</keyword>
<dbReference type="InterPro" id="IPR050059">
    <property type="entry name" value="ATP_synthase_B_chain"/>
</dbReference>
<dbReference type="InterPro" id="IPR002146">
    <property type="entry name" value="ATP_synth_b/b'su_bac/chlpt"/>
</dbReference>
<keyword evidence="11 16" id="KW-0066">ATP synthesis</keyword>
<feature type="transmembrane region" description="Helical" evidence="16">
    <location>
        <begin position="6"/>
        <end position="25"/>
    </location>
</feature>
<keyword evidence="20" id="KW-1185">Reference proteome</keyword>
<evidence type="ECO:0000256" key="7">
    <source>
        <dbReference type="ARBA" id="ARBA00022781"/>
    </source>
</evidence>
<evidence type="ECO:0000256" key="14">
    <source>
        <dbReference type="ARBA" id="ARBA00025830"/>
    </source>
</evidence>
<dbReference type="RefSeq" id="WP_183827732.1">
    <property type="nucleotide sequence ID" value="NZ_JACHEU010000001.1"/>
</dbReference>
<gene>
    <name evidence="16" type="primary">atpF</name>
    <name evidence="19" type="ORF">HNR59_001363</name>
</gene>
<dbReference type="GO" id="GO:0045259">
    <property type="term" value="C:proton-transporting ATP synthase complex"/>
    <property type="evidence" value="ECO:0007669"/>
    <property type="project" value="UniProtKB-KW"/>
</dbReference>
<keyword evidence="4 16" id="KW-1003">Cell membrane</keyword>
<dbReference type="AlphaFoldDB" id="A0A7W9VUH7"/>
<comment type="subunit">
    <text evidence="15">F-type ATPases have 2 components, F(1) - the catalytic core - and F(0) - the membrane proton channel. F(1) has five subunits: alpha(3), beta(3), gamma(1), delta(1), epsilon(1). F(0) has four main subunits: a(1), b(2) and c(10-14). The alpha and beta chains form an alternating ring which encloses part of the gamma chain. F(1) is attached to F(0) by a central stalk formed by the gamma and epsilon chains, while a peripheral stalk is formed by the delta and b chains.</text>
</comment>
<evidence type="ECO:0000256" key="18">
    <source>
        <dbReference type="SAM" id="Coils"/>
    </source>
</evidence>
<dbReference type="Proteomes" id="UP000533306">
    <property type="component" value="Unassembled WGS sequence"/>
</dbReference>
<reference evidence="19 20" key="1">
    <citation type="submission" date="2020-08" db="EMBL/GenBank/DDBJ databases">
        <title>Genomic Encyclopedia of Type Strains, Phase IV (KMG-IV): sequencing the most valuable type-strain genomes for metagenomic binning, comparative biology and taxonomic classification.</title>
        <authorList>
            <person name="Goeker M."/>
        </authorList>
    </citation>
    <scope>NUCLEOTIDE SEQUENCE [LARGE SCALE GENOMIC DNA]</scope>
    <source>
        <strain evidence="19 20">DSM 11099</strain>
    </source>
</reference>
<comment type="similarity">
    <text evidence="2 16 17">Belongs to the ATPase B chain family.</text>
</comment>
<evidence type="ECO:0000256" key="13">
    <source>
        <dbReference type="ARBA" id="ARBA00025614"/>
    </source>
</evidence>
<dbReference type="HAMAP" id="MF_01398">
    <property type="entry name" value="ATP_synth_b_bprime"/>
    <property type="match status" value="1"/>
</dbReference>
<dbReference type="CDD" id="cd06503">
    <property type="entry name" value="ATP-synt_Fo_b"/>
    <property type="match status" value="1"/>
</dbReference>
<comment type="subcellular location">
    <subcellularLocation>
        <location evidence="1">Cell inner membrane</location>
        <topology evidence="1">Single-pass membrane protein</topology>
    </subcellularLocation>
    <subcellularLocation>
        <location evidence="16">Cell membrane</location>
        <topology evidence="16">Single-pass membrane protein</topology>
    </subcellularLocation>
</comment>
<dbReference type="NCBIfam" id="TIGR01144">
    <property type="entry name" value="ATP_synt_b"/>
    <property type="match status" value="1"/>
</dbReference>
<dbReference type="PANTHER" id="PTHR33445">
    <property type="entry name" value="ATP SYNTHASE SUBUNIT B', CHLOROPLASTIC"/>
    <property type="match status" value="1"/>
</dbReference>
<feature type="coiled-coil region" evidence="18">
    <location>
        <begin position="32"/>
        <end position="98"/>
    </location>
</feature>
<dbReference type="PANTHER" id="PTHR33445:SF1">
    <property type="entry name" value="ATP SYNTHASE SUBUNIT B"/>
    <property type="match status" value="1"/>
</dbReference>
<evidence type="ECO:0000256" key="17">
    <source>
        <dbReference type="RuleBase" id="RU003848"/>
    </source>
</evidence>
<keyword evidence="9 16" id="KW-0406">Ion transport</keyword>
<evidence type="ECO:0000256" key="6">
    <source>
        <dbReference type="ARBA" id="ARBA00022692"/>
    </source>
</evidence>
<sequence length="163" mass="17999">MDATSLATVWATVALVIFIALCIYIKVPGMVSKALDQRAERIRNELEEAKRLREEAQALLAEYQAKRKAAELEASEIVDVAKREAAALAEDARRKTEDYVARRTAMAEQKIAQAERDAVSEVRASAVELAVEAARKVLADKADAKADADLFRKSVEEVKARLN</sequence>
<dbReference type="GO" id="GO:0046933">
    <property type="term" value="F:proton-transporting ATP synthase activity, rotational mechanism"/>
    <property type="evidence" value="ECO:0007669"/>
    <property type="project" value="UniProtKB-UniRule"/>
</dbReference>
<accession>A0A7W9VUH7</accession>
<keyword evidence="8 16" id="KW-1133">Transmembrane helix</keyword>
<evidence type="ECO:0000313" key="19">
    <source>
        <dbReference type="EMBL" id="MBB6012018.1"/>
    </source>
</evidence>
<keyword evidence="18" id="KW-0175">Coiled coil</keyword>
<evidence type="ECO:0000256" key="1">
    <source>
        <dbReference type="ARBA" id="ARBA00004377"/>
    </source>
</evidence>
<name>A0A7W9VUH7_9HYPH</name>
<comment type="subunit">
    <text evidence="14 16">F-type ATPases have 2 components, F(1) - the catalytic core - and F(0) - the membrane proton channel. F(1) has five subunits: alpha(3), beta(3), gamma(1), delta(1), epsilon(1). F(0) has three main subunits: a(1), b(2) and c(10-14). The alpha and beta chains form an alternating ring which encloses part of the gamma chain. F(1) is attached to F(0) by a central stalk formed by the gamma and epsilon chains, while a peripheral stalk is formed by the delta and b chains.</text>
</comment>
<evidence type="ECO:0000256" key="16">
    <source>
        <dbReference type="HAMAP-Rule" id="MF_01398"/>
    </source>
</evidence>
<evidence type="ECO:0000256" key="10">
    <source>
        <dbReference type="ARBA" id="ARBA00023136"/>
    </source>
</evidence>
<dbReference type="GO" id="GO:0046961">
    <property type="term" value="F:proton-transporting ATPase activity, rotational mechanism"/>
    <property type="evidence" value="ECO:0007669"/>
    <property type="project" value="TreeGrafter"/>
</dbReference>
<dbReference type="EMBL" id="JACHEU010000001">
    <property type="protein sequence ID" value="MBB6012018.1"/>
    <property type="molecule type" value="Genomic_DNA"/>
</dbReference>
<comment type="caution">
    <text evidence="19">The sequence shown here is derived from an EMBL/GenBank/DDBJ whole genome shotgun (WGS) entry which is preliminary data.</text>
</comment>
<evidence type="ECO:0000256" key="3">
    <source>
        <dbReference type="ARBA" id="ARBA00022448"/>
    </source>
</evidence>
<keyword evidence="6 16" id="KW-0812">Transmembrane</keyword>
<evidence type="ECO:0000256" key="9">
    <source>
        <dbReference type="ARBA" id="ARBA00023065"/>
    </source>
</evidence>
<dbReference type="NCBIfam" id="NF006611">
    <property type="entry name" value="PRK09173.1"/>
    <property type="match status" value="1"/>
</dbReference>
<dbReference type="GO" id="GO:0005886">
    <property type="term" value="C:plasma membrane"/>
    <property type="evidence" value="ECO:0007669"/>
    <property type="project" value="UniProtKB-SubCell"/>
</dbReference>
<evidence type="ECO:0000256" key="12">
    <source>
        <dbReference type="ARBA" id="ARBA00025198"/>
    </source>
</evidence>
<evidence type="ECO:0000256" key="15">
    <source>
        <dbReference type="ARBA" id="ARBA00026054"/>
    </source>
</evidence>
<dbReference type="Pfam" id="PF00430">
    <property type="entry name" value="ATP-synt_B"/>
    <property type="match status" value="1"/>
</dbReference>
<keyword evidence="3 16" id="KW-0813">Transport</keyword>
<evidence type="ECO:0000313" key="20">
    <source>
        <dbReference type="Proteomes" id="UP000533306"/>
    </source>
</evidence>
<dbReference type="InterPro" id="IPR005864">
    <property type="entry name" value="ATP_synth_F0_bsu_bac"/>
</dbReference>
<evidence type="ECO:0000256" key="8">
    <source>
        <dbReference type="ARBA" id="ARBA00022989"/>
    </source>
</evidence>
<evidence type="ECO:0000256" key="11">
    <source>
        <dbReference type="ARBA" id="ARBA00023310"/>
    </source>
</evidence>
<evidence type="ECO:0000256" key="4">
    <source>
        <dbReference type="ARBA" id="ARBA00022475"/>
    </source>
</evidence>
<protein>
    <recommendedName>
        <fullName evidence="16">ATP synthase subunit b</fullName>
    </recommendedName>
    <alternativeName>
        <fullName evidence="16">ATP synthase F(0) sector subunit b</fullName>
    </alternativeName>
    <alternativeName>
        <fullName evidence="16">ATPase subunit I</fullName>
    </alternativeName>
    <alternativeName>
        <fullName evidence="16">F-type ATPase subunit b</fullName>
        <shortName evidence="16">F-ATPase subunit b</shortName>
    </alternativeName>
</protein>
<comment type="function">
    <text evidence="12 16">F(1)F(0) ATP synthase produces ATP from ADP in the presence of a proton or sodium gradient. F-type ATPases consist of two structural domains, F(1) containing the extramembraneous catalytic core and F(0) containing the membrane proton channel, linked together by a central stalk and a peripheral stalk. During catalysis, ATP synthesis in the catalytic domain of F(1) is coupled via a rotary mechanism of the central stalk subunits to proton translocation.</text>
</comment>